<keyword evidence="26" id="KW-1185">Reference proteome</keyword>
<evidence type="ECO:0000256" key="12">
    <source>
        <dbReference type="ARBA" id="ARBA00022692"/>
    </source>
</evidence>
<dbReference type="SFLD" id="SFLDG01212">
    <property type="entry name" value="Phytoene_synthase_like"/>
    <property type="match status" value="1"/>
</dbReference>
<dbReference type="InterPro" id="IPR002937">
    <property type="entry name" value="Amino_oxidase"/>
</dbReference>
<dbReference type="EC" id="5.5.1.19" evidence="8"/>
<dbReference type="NCBIfam" id="TIGR02734">
    <property type="entry name" value="crtI_fam"/>
    <property type="match status" value="1"/>
</dbReference>
<keyword evidence="17" id="KW-0413">Isomerase</keyword>
<keyword evidence="18" id="KW-0511">Multifunctional enzyme</keyword>
<dbReference type="InterPro" id="IPR002060">
    <property type="entry name" value="Squ/phyt_synthse"/>
</dbReference>
<gene>
    <name evidence="25" type="ORF">E6O75_ATG08325</name>
</gene>
<dbReference type="AlphaFoldDB" id="A0A4Z1P6K0"/>
<proteinExistence type="inferred from homology"/>
<dbReference type="InterPro" id="IPR008150">
    <property type="entry name" value="Phytoene_DH_bac_CS"/>
</dbReference>
<comment type="caution">
    <text evidence="25">The sequence shown here is derived from an EMBL/GenBank/DDBJ whole genome shotgun (WGS) entry which is preliminary data.</text>
</comment>
<dbReference type="InterPro" id="IPR033904">
    <property type="entry name" value="Trans_IPPS_HH"/>
</dbReference>
<evidence type="ECO:0000256" key="11">
    <source>
        <dbReference type="ARBA" id="ARBA00022679"/>
    </source>
</evidence>
<feature type="transmembrane region" description="Helical" evidence="23">
    <location>
        <begin position="185"/>
        <end position="203"/>
    </location>
</feature>
<evidence type="ECO:0000259" key="24">
    <source>
        <dbReference type="Pfam" id="PF01593"/>
    </source>
</evidence>
<dbReference type="CDD" id="cd00683">
    <property type="entry name" value="Trans_IPPS_HH"/>
    <property type="match status" value="1"/>
</dbReference>
<comment type="cofactor">
    <cofactor evidence="1">
        <name>NAD(+)</name>
        <dbReference type="ChEBI" id="CHEBI:57540"/>
    </cofactor>
</comment>
<keyword evidence="15 22" id="KW-0560">Oxidoreductase</keyword>
<feature type="transmembrane region" description="Helical" evidence="23">
    <location>
        <begin position="1147"/>
        <end position="1169"/>
    </location>
</feature>
<dbReference type="Gene3D" id="1.10.600.10">
    <property type="entry name" value="Farnesyl Diphosphate Synthase"/>
    <property type="match status" value="1"/>
</dbReference>
<keyword evidence="12 23" id="KW-0812">Transmembrane</keyword>
<evidence type="ECO:0000256" key="5">
    <source>
        <dbReference type="ARBA" id="ARBA00006046"/>
    </source>
</evidence>
<dbReference type="UniPathway" id="UPA00802"/>
<dbReference type="InterPro" id="IPR017825">
    <property type="entry name" value="Lycopene_cyclase_dom"/>
</dbReference>
<comment type="similarity">
    <text evidence="5 22">Belongs to the carotenoid/retinoid oxidoreductase family.</text>
</comment>
<dbReference type="EMBL" id="SNSC02000016">
    <property type="protein sequence ID" value="TID17579.1"/>
    <property type="molecule type" value="Genomic_DNA"/>
</dbReference>
<dbReference type="GO" id="GO:0016020">
    <property type="term" value="C:membrane"/>
    <property type="evidence" value="ECO:0007669"/>
    <property type="project" value="UniProtKB-SubCell"/>
</dbReference>
<dbReference type="SUPFAM" id="SSF51905">
    <property type="entry name" value="FAD/NAD(P)-binding domain"/>
    <property type="match status" value="1"/>
</dbReference>
<feature type="transmembrane region" description="Helical" evidence="23">
    <location>
        <begin position="6"/>
        <end position="24"/>
    </location>
</feature>
<keyword evidence="16 23" id="KW-0472">Membrane</keyword>
<evidence type="ECO:0000256" key="10">
    <source>
        <dbReference type="ARBA" id="ARBA00018909"/>
    </source>
</evidence>
<evidence type="ECO:0000256" key="13">
    <source>
        <dbReference type="ARBA" id="ARBA00022746"/>
    </source>
</evidence>
<dbReference type="UniPathway" id="UPA00799">
    <property type="reaction ID" value="UER00773"/>
</dbReference>
<dbReference type="PANTHER" id="PTHR43734:SF1">
    <property type="entry name" value="PHYTOENE DESATURASE"/>
    <property type="match status" value="1"/>
</dbReference>
<evidence type="ECO:0000256" key="15">
    <source>
        <dbReference type="ARBA" id="ARBA00023002"/>
    </source>
</evidence>
<dbReference type="GO" id="GO:0045436">
    <property type="term" value="F:lycopene beta cyclase activity"/>
    <property type="evidence" value="ECO:0007669"/>
    <property type="project" value="UniProtKB-ARBA"/>
</dbReference>
<organism evidence="25 26">
    <name type="scientific">Venturia nashicola</name>
    <dbReference type="NCBI Taxonomy" id="86259"/>
    <lineage>
        <taxon>Eukaryota</taxon>
        <taxon>Fungi</taxon>
        <taxon>Dikarya</taxon>
        <taxon>Ascomycota</taxon>
        <taxon>Pezizomycotina</taxon>
        <taxon>Dothideomycetes</taxon>
        <taxon>Pleosporomycetidae</taxon>
        <taxon>Venturiales</taxon>
        <taxon>Venturiaceae</taxon>
        <taxon>Venturia</taxon>
    </lineage>
</organism>
<evidence type="ECO:0000256" key="14">
    <source>
        <dbReference type="ARBA" id="ARBA00022989"/>
    </source>
</evidence>
<dbReference type="Gene3D" id="3.50.50.60">
    <property type="entry name" value="FAD/NAD(P)-binding domain"/>
    <property type="match status" value="2"/>
</dbReference>
<comment type="catalytic activity">
    <reaction evidence="20">
        <text>all-trans-lycopene = gamma-carotene</text>
        <dbReference type="Rhea" id="RHEA:32219"/>
        <dbReference type="ChEBI" id="CHEBI:15948"/>
        <dbReference type="ChEBI" id="CHEBI:27740"/>
        <dbReference type="EC" id="5.5.1.19"/>
    </reaction>
</comment>
<evidence type="ECO:0000256" key="3">
    <source>
        <dbReference type="ARBA" id="ARBA00005089"/>
    </source>
</evidence>
<dbReference type="GO" id="GO:0016117">
    <property type="term" value="P:carotenoid biosynthetic process"/>
    <property type="evidence" value="ECO:0007669"/>
    <property type="project" value="UniProtKB-KW"/>
</dbReference>
<dbReference type="SFLD" id="SFLDG01018">
    <property type="entry name" value="Squalene/Phytoene_Synthase_Lik"/>
    <property type="match status" value="1"/>
</dbReference>
<evidence type="ECO:0000256" key="22">
    <source>
        <dbReference type="RuleBase" id="RU362075"/>
    </source>
</evidence>
<accession>A0A4Z1P6K0</accession>
<dbReference type="GO" id="GO:0016166">
    <property type="term" value="F:phytoene dehydrogenase activity"/>
    <property type="evidence" value="ECO:0007669"/>
    <property type="project" value="UniProtKB-ARBA"/>
</dbReference>
<sequence>MGCDYALVHVKYTIPPAIALSIFYRPLMTYLDVYKIIFLVTIAVVSTIPWDSYLIRNKIWTYPPDAILGPTLLDIPAEELFFFVIQTYTTSLLYLIFNKPTFHPIYLTSERPGSTSSGSDTRQWRLQKYAGQTVLVLGLSAAWLMFSSGGTGTYMGLIVGWAFPFLLFLTLAYQFLIGLPWTNTMLPIVLPTVYLWIVDTLALRRGTWVIENGTKFGIHLWPGLEIEEAFFFLATNMLIVFGMTAFDNALAVLHTFCPPDWVAPHFPSAVLLMKALLKPVSQYDDGRIMGLQEAVSRLRRKSRSFYLASGAFQGKLRIDLIILYSFCRVADDLVDDSESVEEARMWIDKLKEFLDMNYSAEVDREVIQEFVDKNFPVQARSALLMLPTLILSRQPLYDLLKGFEMDLEFSAAAENDSYPIETETDLDLYGARVAGTVAELCLDLVFADCPHQTSLEERKGILRAGAAMGIALQYVNISRDISVDAEMKRVYIPSQWLLDEGLTPEDVIKNPRGPRIESTRKRLLERAFKIYEESKVALDKLPFQAKGPMRVAVESYMEIGRVLGEGKFPTKRGRATVPKLRRIKDIRTNTLRCRDRESDYDRKDESKDGHCAGVGGVSTAARLAKAGFKVTVVEKNDFTGGRCSLLHHGAYRFDQGPSLLLLPHFFAETYRDLDTTLLEEGVDIVQCAPNYNIWFGDGENFKLSTDLATMKTEIEKWEGKDGFERYLAFLDESHKHYELSVTHVLRKNFTSLLSMCRPSFLRHLVALHPFESIYSRASRYFWTERMRRVFTFGSMYMGMSPFDAPGTYSLLQYTELAEGIWYPKGGFHKVIEGLVNVGERFGVEYRLSTPIAKIALSADNKRATGVVLEDGTTLTADTVVCNADLIYAYNNLLPPTSYAKSLNKRDTSCSSLSFYWGLSRIVPELSAHNIFLADEYKNSFDSIFKDHLIPQDPSFYVNVPSRVDPTAAPPGCDSIVILVPVGHLISDASATHNGSLDSPGKTKQDWPTLRSRARAQVLKTIQTRIGVDLGPLIVHEQTNDPLTWKQTFNLDRGAILGLSHSFFNVLSFRPKTRHEEGIKGLYFVGASTHPGTGVPICLAGGKIVATQVLQDQGLEVPWPAGGMLEPAVNATSKEKKEIDELHRPLTIFGWIVRILIGILVVGLFIALWVNAMWMDSMAWTPIPWAEEHLYQGPEVSGQLWEGTWFGRTIERFYEVAGGM</sequence>
<evidence type="ECO:0000256" key="6">
    <source>
        <dbReference type="ARBA" id="ARBA00008247"/>
    </source>
</evidence>
<evidence type="ECO:0000313" key="25">
    <source>
        <dbReference type="EMBL" id="TID17579.1"/>
    </source>
</evidence>
<dbReference type="GO" id="GO:0051996">
    <property type="term" value="F:squalene synthase [NAD(P)H] activity"/>
    <property type="evidence" value="ECO:0007669"/>
    <property type="project" value="InterPro"/>
</dbReference>
<evidence type="ECO:0000256" key="7">
    <source>
        <dbReference type="ARBA" id="ARBA00008406"/>
    </source>
</evidence>
<keyword evidence="11" id="KW-0808">Transferase</keyword>
<feature type="transmembrane region" description="Helical" evidence="23">
    <location>
        <begin position="152"/>
        <end position="173"/>
    </location>
</feature>
<evidence type="ECO:0000256" key="18">
    <source>
        <dbReference type="ARBA" id="ARBA00023268"/>
    </source>
</evidence>
<dbReference type="FunFam" id="3.50.50.60:FF:000171">
    <property type="entry name" value="zeta-carotene-forming phytoene desaturase"/>
    <property type="match status" value="1"/>
</dbReference>
<dbReference type="Pfam" id="PF00494">
    <property type="entry name" value="SQS_PSY"/>
    <property type="match status" value="1"/>
</dbReference>
<dbReference type="PANTHER" id="PTHR43734">
    <property type="entry name" value="PHYTOENE DESATURASE"/>
    <property type="match status" value="1"/>
</dbReference>
<evidence type="ECO:0000256" key="9">
    <source>
        <dbReference type="ARBA" id="ARBA00013293"/>
    </source>
</evidence>
<evidence type="ECO:0000256" key="4">
    <source>
        <dbReference type="ARBA" id="ARBA00005172"/>
    </source>
</evidence>
<comment type="pathway">
    <text evidence="3">Carotenoid biosynthesis; beta-carotene biosynthesis.</text>
</comment>
<comment type="pathway">
    <text evidence="4">Carotenoid biosynthesis; phytoene biosynthesis; all-trans-phytoene from geranylgeranyl diphosphate: step 1/1.</text>
</comment>
<evidence type="ECO:0000256" key="1">
    <source>
        <dbReference type="ARBA" id="ARBA00001911"/>
    </source>
</evidence>
<feature type="transmembrane region" description="Helical" evidence="23">
    <location>
        <begin position="36"/>
        <end position="55"/>
    </location>
</feature>
<dbReference type="GO" id="GO:0004311">
    <property type="term" value="F:geranylgeranyl diphosphate synthase activity"/>
    <property type="evidence" value="ECO:0007669"/>
    <property type="project" value="InterPro"/>
</dbReference>
<dbReference type="STRING" id="86259.A0A4Z1P6K0"/>
<dbReference type="InterPro" id="IPR044843">
    <property type="entry name" value="Trans_IPPS_bact-type"/>
</dbReference>
<dbReference type="NCBIfam" id="TIGR03462">
    <property type="entry name" value="CarR_dom_SF"/>
    <property type="match status" value="2"/>
</dbReference>
<reference evidence="25 26" key="1">
    <citation type="submission" date="2019-04" db="EMBL/GenBank/DDBJ databases">
        <title>High contiguity whole genome sequence and gene annotation resource for two Venturia nashicola isolates.</title>
        <authorList>
            <person name="Prokchorchik M."/>
            <person name="Won K."/>
            <person name="Lee Y."/>
            <person name="Choi E.D."/>
            <person name="Segonzac C."/>
            <person name="Sohn K.H."/>
        </authorList>
    </citation>
    <scope>NUCLEOTIDE SEQUENCE [LARGE SCALE GENOMIC DNA]</scope>
    <source>
        <strain evidence="25 26">PRI2</strain>
    </source>
</reference>
<keyword evidence="13 22" id="KW-0125">Carotenoid biosynthesis</keyword>
<evidence type="ECO:0000256" key="8">
    <source>
        <dbReference type="ARBA" id="ARBA00012242"/>
    </source>
</evidence>
<evidence type="ECO:0000256" key="17">
    <source>
        <dbReference type="ARBA" id="ARBA00023235"/>
    </source>
</evidence>
<dbReference type="InterPro" id="IPR019845">
    <property type="entry name" value="Squalene/phytoene_synthase_CS"/>
</dbReference>
<evidence type="ECO:0000313" key="26">
    <source>
        <dbReference type="Proteomes" id="UP000298493"/>
    </source>
</evidence>
<dbReference type="Proteomes" id="UP000298493">
    <property type="component" value="Unassembled WGS sequence"/>
</dbReference>
<dbReference type="SUPFAM" id="SSF48576">
    <property type="entry name" value="Terpenoid synthases"/>
    <property type="match status" value="1"/>
</dbReference>
<dbReference type="InterPro" id="IPR014105">
    <property type="entry name" value="Carotenoid/retinoid_OxRdtase"/>
</dbReference>
<comment type="similarity">
    <text evidence="6">In the N-terminal section; belongs to the lycopene beta-cyclase family.</text>
</comment>
<dbReference type="Pfam" id="PF01593">
    <property type="entry name" value="Amino_oxidase"/>
    <property type="match status" value="1"/>
</dbReference>
<evidence type="ECO:0000256" key="21">
    <source>
        <dbReference type="ARBA" id="ARBA00034551"/>
    </source>
</evidence>
<dbReference type="PROSITE" id="PS01045">
    <property type="entry name" value="SQUALEN_PHYTOEN_SYN_2"/>
    <property type="match status" value="1"/>
</dbReference>
<evidence type="ECO:0000256" key="20">
    <source>
        <dbReference type="ARBA" id="ARBA00029335"/>
    </source>
</evidence>
<comment type="similarity">
    <text evidence="7">In the C-terminal section; belongs to the phytoene/squalene synthase family.</text>
</comment>
<feature type="transmembrane region" description="Helical" evidence="23">
    <location>
        <begin position="80"/>
        <end position="97"/>
    </location>
</feature>
<dbReference type="InterPro" id="IPR008949">
    <property type="entry name" value="Isoprenoid_synthase_dom_sf"/>
</dbReference>
<evidence type="ECO:0000256" key="16">
    <source>
        <dbReference type="ARBA" id="ARBA00023136"/>
    </source>
</evidence>
<dbReference type="GO" id="GO:0016872">
    <property type="term" value="F:intramolecular lyase activity"/>
    <property type="evidence" value="ECO:0007669"/>
    <property type="project" value="InterPro"/>
</dbReference>
<dbReference type="PROSITE" id="PS00982">
    <property type="entry name" value="PHYTOENE_DH"/>
    <property type="match status" value="1"/>
</dbReference>
<comment type="catalytic activity">
    <reaction evidence="19">
        <text>gamma-carotene = all-trans-beta-carotene</text>
        <dbReference type="Rhea" id="RHEA:32239"/>
        <dbReference type="ChEBI" id="CHEBI:17579"/>
        <dbReference type="ChEBI" id="CHEBI:27740"/>
        <dbReference type="EC" id="5.5.1.19"/>
    </reaction>
</comment>
<protein>
    <recommendedName>
        <fullName evidence="10">Bifunctional lycopene cyclase/phytoene synthase</fullName>
        <ecNumber evidence="8">5.5.1.19</ecNumber>
    </recommendedName>
    <alternativeName>
        <fullName evidence="9">Phytoene desaturase</fullName>
    </alternativeName>
    <alternativeName>
        <fullName evidence="21">Phytoene desaturase (3,4-didehydrolycopene-forming)</fullName>
    </alternativeName>
</protein>
<name>A0A4Z1P6K0_9PEZI</name>
<dbReference type="SFLD" id="SFLDS00005">
    <property type="entry name" value="Isoprenoid_Synthase_Type_I"/>
    <property type="match status" value="1"/>
</dbReference>
<evidence type="ECO:0000256" key="2">
    <source>
        <dbReference type="ARBA" id="ARBA00004141"/>
    </source>
</evidence>
<feature type="domain" description="Amine oxidase" evidence="24">
    <location>
        <begin position="615"/>
        <end position="889"/>
    </location>
</feature>
<dbReference type="InterPro" id="IPR036188">
    <property type="entry name" value="FAD/NAD-bd_sf"/>
</dbReference>
<feature type="transmembrane region" description="Helical" evidence="23">
    <location>
        <begin position="129"/>
        <end position="146"/>
    </location>
</feature>
<evidence type="ECO:0000256" key="19">
    <source>
        <dbReference type="ARBA" id="ARBA00029313"/>
    </source>
</evidence>
<keyword evidence="14 23" id="KW-1133">Transmembrane helix</keyword>
<comment type="subcellular location">
    <subcellularLocation>
        <location evidence="2">Membrane</location>
        <topology evidence="2">Multi-pass membrane protein</topology>
    </subcellularLocation>
</comment>
<evidence type="ECO:0000256" key="23">
    <source>
        <dbReference type="SAM" id="Phobius"/>
    </source>
</evidence>